<dbReference type="Proteomes" id="UP000828251">
    <property type="component" value="Unassembled WGS sequence"/>
</dbReference>
<sequence length="82" mass="9440">MALLGWILHAKYGVKKGPHKIAWTGTSLGCFPIKSAYCKVNKSSWDPTEETWKLHWKVEGSKGFRFFFGWFSNKGYLLKQKG</sequence>
<dbReference type="AlphaFoldDB" id="A0A9D3VVF9"/>
<proteinExistence type="predicted"/>
<accession>A0A9D3VVF9</accession>
<evidence type="ECO:0000313" key="2">
    <source>
        <dbReference type="Proteomes" id="UP000828251"/>
    </source>
</evidence>
<comment type="caution">
    <text evidence="1">The sequence shown here is derived from an EMBL/GenBank/DDBJ whole genome shotgun (WGS) entry which is preliminary data.</text>
</comment>
<name>A0A9D3VVF9_9ROSI</name>
<reference evidence="1 2" key="1">
    <citation type="journal article" date="2021" name="Plant Biotechnol. J.">
        <title>Multi-omics assisted identification of the key and species-specific regulatory components of drought-tolerant mechanisms in Gossypium stocksii.</title>
        <authorList>
            <person name="Yu D."/>
            <person name="Ke L."/>
            <person name="Zhang D."/>
            <person name="Wu Y."/>
            <person name="Sun Y."/>
            <person name="Mei J."/>
            <person name="Sun J."/>
            <person name="Sun Y."/>
        </authorList>
    </citation>
    <scope>NUCLEOTIDE SEQUENCE [LARGE SCALE GENOMIC DNA]</scope>
    <source>
        <strain evidence="2">cv. E1</strain>
        <tissue evidence="1">Leaf</tissue>
    </source>
</reference>
<keyword evidence="2" id="KW-1185">Reference proteome</keyword>
<evidence type="ECO:0000313" key="1">
    <source>
        <dbReference type="EMBL" id="KAH1098275.1"/>
    </source>
</evidence>
<dbReference type="EMBL" id="JAIQCV010000005">
    <property type="protein sequence ID" value="KAH1098275.1"/>
    <property type="molecule type" value="Genomic_DNA"/>
</dbReference>
<gene>
    <name evidence="1" type="ORF">J1N35_015196</name>
</gene>
<organism evidence="1 2">
    <name type="scientific">Gossypium stocksii</name>
    <dbReference type="NCBI Taxonomy" id="47602"/>
    <lineage>
        <taxon>Eukaryota</taxon>
        <taxon>Viridiplantae</taxon>
        <taxon>Streptophyta</taxon>
        <taxon>Embryophyta</taxon>
        <taxon>Tracheophyta</taxon>
        <taxon>Spermatophyta</taxon>
        <taxon>Magnoliopsida</taxon>
        <taxon>eudicotyledons</taxon>
        <taxon>Gunneridae</taxon>
        <taxon>Pentapetalae</taxon>
        <taxon>rosids</taxon>
        <taxon>malvids</taxon>
        <taxon>Malvales</taxon>
        <taxon>Malvaceae</taxon>
        <taxon>Malvoideae</taxon>
        <taxon>Gossypium</taxon>
    </lineage>
</organism>
<protein>
    <submittedName>
        <fullName evidence="1">Uncharacterized protein</fullName>
    </submittedName>
</protein>